<proteinExistence type="predicted"/>
<comment type="caution">
    <text evidence="1">The sequence shown here is derived from an EMBL/GenBank/DDBJ whole genome shotgun (WGS) entry which is preliminary data.</text>
</comment>
<organism evidence="1 2">
    <name type="scientific">Dreissena polymorpha</name>
    <name type="common">Zebra mussel</name>
    <name type="synonym">Mytilus polymorpha</name>
    <dbReference type="NCBI Taxonomy" id="45954"/>
    <lineage>
        <taxon>Eukaryota</taxon>
        <taxon>Metazoa</taxon>
        <taxon>Spiralia</taxon>
        <taxon>Lophotrochozoa</taxon>
        <taxon>Mollusca</taxon>
        <taxon>Bivalvia</taxon>
        <taxon>Autobranchia</taxon>
        <taxon>Heteroconchia</taxon>
        <taxon>Euheterodonta</taxon>
        <taxon>Imparidentia</taxon>
        <taxon>Neoheterodontei</taxon>
        <taxon>Myida</taxon>
        <taxon>Dreissenoidea</taxon>
        <taxon>Dreissenidae</taxon>
        <taxon>Dreissena</taxon>
    </lineage>
</organism>
<dbReference type="EMBL" id="JAIWYP010000002">
    <property type="protein sequence ID" value="KAH3872017.1"/>
    <property type="molecule type" value="Genomic_DNA"/>
</dbReference>
<protein>
    <submittedName>
        <fullName evidence="1">Uncharacterized protein</fullName>
    </submittedName>
</protein>
<reference evidence="1" key="1">
    <citation type="journal article" date="2019" name="bioRxiv">
        <title>The Genome of the Zebra Mussel, Dreissena polymorpha: A Resource for Invasive Species Research.</title>
        <authorList>
            <person name="McCartney M.A."/>
            <person name="Auch B."/>
            <person name="Kono T."/>
            <person name="Mallez S."/>
            <person name="Zhang Y."/>
            <person name="Obille A."/>
            <person name="Becker A."/>
            <person name="Abrahante J.E."/>
            <person name="Garbe J."/>
            <person name="Badalamenti J.P."/>
            <person name="Herman A."/>
            <person name="Mangelson H."/>
            <person name="Liachko I."/>
            <person name="Sullivan S."/>
            <person name="Sone E.D."/>
            <person name="Koren S."/>
            <person name="Silverstein K.A.T."/>
            <person name="Beckman K.B."/>
            <person name="Gohl D.M."/>
        </authorList>
    </citation>
    <scope>NUCLEOTIDE SEQUENCE</scope>
    <source>
        <strain evidence="1">Duluth1</strain>
        <tissue evidence="1">Whole animal</tissue>
    </source>
</reference>
<dbReference type="AlphaFoldDB" id="A0A9D4M6X1"/>
<evidence type="ECO:0000313" key="1">
    <source>
        <dbReference type="EMBL" id="KAH3872017.1"/>
    </source>
</evidence>
<gene>
    <name evidence="1" type="ORF">DPMN_035230</name>
</gene>
<reference evidence="1" key="2">
    <citation type="submission" date="2020-11" db="EMBL/GenBank/DDBJ databases">
        <authorList>
            <person name="McCartney M.A."/>
            <person name="Auch B."/>
            <person name="Kono T."/>
            <person name="Mallez S."/>
            <person name="Becker A."/>
            <person name="Gohl D.M."/>
            <person name="Silverstein K.A.T."/>
            <person name="Koren S."/>
            <person name="Bechman K.B."/>
            <person name="Herman A."/>
            <person name="Abrahante J.E."/>
            <person name="Garbe J."/>
        </authorList>
    </citation>
    <scope>NUCLEOTIDE SEQUENCE</scope>
    <source>
        <strain evidence="1">Duluth1</strain>
        <tissue evidence="1">Whole animal</tissue>
    </source>
</reference>
<evidence type="ECO:0000313" key="2">
    <source>
        <dbReference type="Proteomes" id="UP000828390"/>
    </source>
</evidence>
<dbReference type="Proteomes" id="UP000828390">
    <property type="component" value="Unassembled WGS sequence"/>
</dbReference>
<sequence length="67" mass="7539">MLGTEKYRDSQTEPSTASLLCLAFGMRLLMVEASRMCSWLGNIHALVKKTFTATNITTQVNTFSMKY</sequence>
<accession>A0A9D4M6X1</accession>
<name>A0A9D4M6X1_DREPO</name>
<keyword evidence="2" id="KW-1185">Reference proteome</keyword>